<feature type="transmembrane region" description="Helical" evidence="1">
    <location>
        <begin position="12"/>
        <end position="30"/>
    </location>
</feature>
<feature type="transmembrane region" description="Helical" evidence="1">
    <location>
        <begin position="36"/>
        <end position="56"/>
    </location>
</feature>
<name>A0A9Q6MUA3_9STAP</name>
<proteinExistence type="predicted"/>
<keyword evidence="1" id="KW-0472">Membrane</keyword>
<keyword evidence="1" id="KW-0812">Transmembrane</keyword>
<dbReference type="EMBL" id="PZFQ01000041">
    <property type="protein sequence ID" value="PTI74424.1"/>
    <property type="molecule type" value="Genomic_DNA"/>
</dbReference>
<organism evidence="2 3">
    <name type="scientific">Staphylococcus succinus</name>
    <dbReference type="NCBI Taxonomy" id="61015"/>
    <lineage>
        <taxon>Bacteria</taxon>
        <taxon>Bacillati</taxon>
        <taxon>Bacillota</taxon>
        <taxon>Bacilli</taxon>
        <taxon>Bacillales</taxon>
        <taxon>Staphylococcaceae</taxon>
        <taxon>Staphylococcus</taxon>
    </lineage>
</organism>
<reference evidence="2 3" key="1">
    <citation type="journal article" date="2016" name="Front. Microbiol.">
        <title>Comprehensive Phylogenetic Analysis of Bovine Non-aureus Staphylococci Species Based on Whole-Genome Sequencing.</title>
        <authorList>
            <person name="Naushad S."/>
            <person name="Barkema H.W."/>
            <person name="Luby C."/>
            <person name="Condas L.A."/>
            <person name="Nobrega D.B."/>
            <person name="Carson D.A."/>
            <person name="De Buck J."/>
        </authorList>
    </citation>
    <scope>NUCLEOTIDE SEQUENCE [LARGE SCALE GENOMIC DNA]</scope>
    <source>
        <strain evidence="2 3">SNUC 1231</strain>
    </source>
</reference>
<dbReference type="RefSeq" id="WP_073504262.1">
    <property type="nucleotide sequence ID" value="NZ_CP018199.1"/>
</dbReference>
<evidence type="ECO:0000313" key="3">
    <source>
        <dbReference type="Proteomes" id="UP000241960"/>
    </source>
</evidence>
<dbReference type="Proteomes" id="UP000241960">
    <property type="component" value="Unassembled WGS sequence"/>
</dbReference>
<protein>
    <submittedName>
        <fullName evidence="2">Uncharacterized protein</fullName>
    </submittedName>
</protein>
<dbReference type="AlphaFoldDB" id="A0A9Q6MUA3"/>
<keyword evidence="1" id="KW-1133">Transmembrane helix</keyword>
<gene>
    <name evidence="2" type="ORF">BU058_11090</name>
</gene>
<sequence>MHNSILWSKGFIPVYFVAALLHFILFKIYIQPEGDAIYLQTLMLIGLGIASLLHNYNRQEN</sequence>
<evidence type="ECO:0000256" key="1">
    <source>
        <dbReference type="SAM" id="Phobius"/>
    </source>
</evidence>
<comment type="caution">
    <text evidence="2">The sequence shown here is derived from an EMBL/GenBank/DDBJ whole genome shotgun (WGS) entry which is preliminary data.</text>
</comment>
<evidence type="ECO:0000313" key="2">
    <source>
        <dbReference type="EMBL" id="PTI74424.1"/>
    </source>
</evidence>
<accession>A0A9Q6MUA3</accession>